<evidence type="ECO:0000256" key="1">
    <source>
        <dbReference type="SAM" id="MobiDB-lite"/>
    </source>
</evidence>
<gene>
    <name evidence="2" type="ORF">NG665_08375</name>
</gene>
<evidence type="ECO:0000313" key="2">
    <source>
        <dbReference type="EMBL" id="USR79370.1"/>
    </source>
</evidence>
<accession>A0ABY5AGP0</accession>
<organism evidence="2 3">
    <name type="scientific">Arcanobacterium pinnipediorum</name>
    <dbReference type="NCBI Taxonomy" id="1503041"/>
    <lineage>
        <taxon>Bacteria</taxon>
        <taxon>Bacillati</taxon>
        <taxon>Actinomycetota</taxon>
        <taxon>Actinomycetes</taxon>
        <taxon>Actinomycetales</taxon>
        <taxon>Actinomycetaceae</taxon>
        <taxon>Arcanobacterium</taxon>
    </lineage>
</organism>
<dbReference type="EMBL" id="CP099547">
    <property type="protein sequence ID" value="USR79370.1"/>
    <property type="molecule type" value="Genomic_DNA"/>
</dbReference>
<proteinExistence type="predicted"/>
<dbReference type="RefSeq" id="WP_252673242.1">
    <property type="nucleotide sequence ID" value="NZ_CP099547.1"/>
</dbReference>
<reference evidence="2" key="1">
    <citation type="submission" date="2022-06" db="EMBL/GenBank/DDBJ databases">
        <title>Complete Genome Sequence of Arcanobacterium pinnipediorum strain DSM 28752 isolated from a harbour seal.</title>
        <authorList>
            <person name="Borowiak M."/>
            <person name="Kreitlow A."/>
            <person name="Alssahen M."/>
            <person name="Malorny B."/>
            <person name="Laemmler C."/>
            <person name="Prenger-Berninghoff E."/>
            <person name="Siebert U."/>
            <person name="Ploetz M."/>
            <person name="Abdulmawjood A."/>
        </authorList>
    </citation>
    <scope>NUCLEOTIDE SEQUENCE</scope>
    <source>
        <strain evidence="2">DSM 28752</strain>
    </source>
</reference>
<dbReference type="Proteomes" id="UP001056109">
    <property type="component" value="Chromosome"/>
</dbReference>
<keyword evidence="3" id="KW-1185">Reference proteome</keyword>
<feature type="compositionally biased region" description="Basic and acidic residues" evidence="1">
    <location>
        <begin position="56"/>
        <end position="65"/>
    </location>
</feature>
<sequence length="96" mass="10920">MVIAISRSYEYDVVGALLELGFITKRDLTVQKIKVALADATDKELVDEISRRLENGNREEFDKPLRPVPDLDDDRNLSEPDINLEAASPHGYEYDQ</sequence>
<protein>
    <submittedName>
        <fullName evidence="2">Uncharacterized protein</fullName>
    </submittedName>
</protein>
<feature type="region of interest" description="Disordered" evidence="1">
    <location>
        <begin position="56"/>
        <end position="96"/>
    </location>
</feature>
<name>A0ABY5AGP0_9ACTO</name>
<evidence type="ECO:0000313" key="3">
    <source>
        <dbReference type="Proteomes" id="UP001056109"/>
    </source>
</evidence>